<dbReference type="InterPro" id="IPR015915">
    <property type="entry name" value="Kelch-typ_b-propeller"/>
</dbReference>
<keyword evidence="5" id="KW-1185">Reference proteome</keyword>
<dbReference type="PANTHER" id="PTHR24412:SF497">
    <property type="entry name" value="KELCH-LIKE PROTEIN 18"/>
    <property type="match status" value="1"/>
</dbReference>
<protein>
    <submittedName>
        <fullName evidence="4">N-acetylneuraminic acid mutarotase</fullName>
    </submittedName>
</protein>
<evidence type="ECO:0000313" key="4">
    <source>
        <dbReference type="EMBL" id="OOS06536.1"/>
    </source>
</evidence>
<evidence type="ECO:0000256" key="3">
    <source>
        <dbReference type="SAM" id="SignalP"/>
    </source>
</evidence>
<gene>
    <name evidence="4" type="ORF">B0188_02060</name>
</gene>
<dbReference type="Gene3D" id="2.120.10.80">
    <property type="entry name" value="Kelch-type beta propeller"/>
    <property type="match status" value="2"/>
</dbReference>
<dbReference type="EMBL" id="MUYB01000007">
    <property type="protein sequence ID" value="OOS06536.1"/>
    <property type="molecule type" value="Genomic_DNA"/>
</dbReference>
<dbReference type="NCBIfam" id="TIGR03547">
    <property type="entry name" value="muta_rot_YjhT"/>
    <property type="match status" value="1"/>
</dbReference>
<evidence type="ECO:0000256" key="2">
    <source>
        <dbReference type="ARBA" id="ARBA00022737"/>
    </source>
</evidence>
<feature type="chain" id="PRO_5012616958" evidence="3">
    <location>
        <begin position="22"/>
        <end position="386"/>
    </location>
</feature>
<dbReference type="NCBIfam" id="NF010730">
    <property type="entry name" value="PRK14131.1"/>
    <property type="match status" value="1"/>
</dbReference>
<comment type="caution">
    <text evidence="4">The sequence shown here is derived from an EMBL/GenBank/DDBJ whole genome shotgun (WGS) entry which is preliminary data.</text>
</comment>
<dbReference type="InterPro" id="IPR019936">
    <property type="entry name" value="NanM_proteobact"/>
</dbReference>
<accession>A0A1T0B949</accession>
<dbReference type="OrthoDB" id="198899at2"/>
<evidence type="ECO:0000313" key="5">
    <source>
        <dbReference type="Proteomes" id="UP000190023"/>
    </source>
</evidence>
<evidence type="ECO:0000256" key="1">
    <source>
        <dbReference type="ARBA" id="ARBA00022441"/>
    </source>
</evidence>
<proteinExistence type="predicted"/>
<keyword evidence="2" id="KW-0677">Repeat</keyword>
<dbReference type="Proteomes" id="UP000190023">
    <property type="component" value="Unassembled WGS sequence"/>
</dbReference>
<feature type="signal peptide" evidence="3">
    <location>
        <begin position="1"/>
        <end position="21"/>
    </location>
</feature>
<dbReference type="InterPro" id="IPR056734">
    <property type="entry name" value="NANM"/>
</dbReference>
<reference evidence="4 5" key="1">
    <citation type="submission" date="2017-02" db="EMBL/GenBank/DDBJ databases">
        <title>Draft genome sequence of Haemophilus felis CCUG 31170 type strain.</title>
        <authorList>
            <person name="Engstrom-Jakobsson H."/>
            <person name="Salva-Serra F."/>
            <person name="Thorell K."/>
            <person name="Gonzales-Siles L."/>
            <person name="Karlsson R."/>
            <person name="Boulund F."/>
            <person name="Engstrand L."/>
            <person name="Kristiansson E."/>
            <person name="Moore E."/>
        </authorList>
    </citation>
    <scope>NUCLEOTIDE SEQUENCE [LARGE SCALE GENOMIC DNA]</scope>
    <source>
        <strain evidence="4 5">CCUG 31170</strain>
    </source>
</reference>
<organism evidence="4 5">
    <name type="scientific">[Haemophilus] felis</name>
    <dbReference type="NCBI Taxonomy" id="123822"/>
    <lineage>
        <taxon>Bacteria</taxon>
        <taxon>Pseudomonadati</taxon>
        <taxon>Pseudomonadota</taxon>
        <taxon>Gammaproteobacteria</taxon>
        <taxon>Pasteurellales</taxon>
        <taxon>Pasteurellaceae</taxon>
    </lineage>
</organism>
<dbReference type="AlphaFoldDB" id="A0A1T0B949"/>
<keyword evidence="1" id="KW-0880">Kelch repeat</keyword>
<dbReference type="PANTHER" id="PTHR24412">
    <property type="entry name" value="KELCH PROTEIN"/>
    <property type="match status" value="1"/>
</dbReference>
<sequence length="386" mass="41105">MKLTKVALFTTFAAVAFTAQAASYPELPVGIKSGTGALIGDTVYVGLGSGGDKFFSLNLKEKDAKWTELPAFPGGSRNQPVSAAVDGKLYVFGGMQNTDVAANQIINDVHVYDPATQMWTKLQTRSPRSASVGASAAAKDGKIYFFGGVNQEIWNGLFQDVKAAVGTKEGDEKKAAEKPVFDAYFNMSHKDFLFNADVLSYNPATNTWHNEGHFPYYGRAGAAIAIKGDKFLVVNGELKAGLRTDETSLGTIGKDGITWKQLGKLPAPKGYEKQDGIAGAMGGYTKGGYIVTGGANFPGAKANYEKGIMDAHRTGGLKKTFHNAVYSLDEKKGTWKVVGEYPINIASGVALTYGDKVLMIGGETDGGKPLTEVKTMSFDGKTLIVE</sequence>
<dbReference type="SUPFAM" id="SSF117281">
    <property type="entry name" value="Kelch motif"/>
    <property type="match status" value="1"/>
</dbReference>
<dbReference type="Pfam" id="PF24996">
    <property type="entry name" value="NANM"/>
    <property type="match status" value="1"/>
</dbReference>
<dbReference type="STRING" id="123822.B0188_02060"/>
<keyword evidence="3" id="KW-0732">Signal</keyword>
<name>A0A1T0B949_9PAST</name>